<dbReference type="Proteomes" id="UP000257109">
    <property type="component" value="Unassembled WGS sequence"/>
</dbReference>
<proteinExistence type="predicted"/>
<organism evidence="1 2">
    <name type="scientific">Mucuna pruriens</name>
    <name type="common">Velvet bean</name>
    <name type="synonym">Dolichos pruriens</name>
    <dbReference type="NCBI Taxonomy" id="157652"/>
    <lineage>
        <taxon>Eukaryota</taxon>
        <taxon>Viridiplantae</taxon>
        <taxon>Streptophyta</taxon>
        <taxon>Embryophyta</taxon>
        <taxon>Tracheophyta</taxon>
        <taxon>Spermatophyta</taxon>
        <taxon>Magnoliopsida</taxon>
        <taxon>eudicotyledons</taxon>
        <taxon>Gunneridae</taxon>
        <taxon>Pentapetalae</taxon>
        <taxon>rosids</taxon>
        <taxon>fabids</taxon>
        <taxon>Fabales</taxon>
        <taxon>Fabaceae</taxon>
        <taxon>Papilionoideae</taxon>
        <taxon>50 kb inversion clade</taxon>
        <taxon>NPAAA clade</taxon>
        <taxon>indigoferoid/millettioid clade</taxon>
        <taxon>Phaseoleae</taxon>
        <taxon>Mucuna</taxon>
    </lineage>
</organism>
<accession>A0A371F2L1</accession>
<evidence type="ECO:0000313" key="1">
    <source>
        <dbReference type="EMBL" id="RDX72474.1"/>
    </source>
</evidence>
<dbReference type="AlphaFoldDB" id="A0A371F2L1"/>
<dbReference type="EMBL" id="QJKJ01010891">
    <property type="protein sequence ID" value="RDX72474.1"/>
    <property type="molecule type" value="Genomic_DNA"/>
</dbReference>
<dbReference type="OrthoDB" id="1752182at2759"/>
<sequence length="80" mass="9441">MDEDEDIPITLGRPYLNTRGILIDVKHRKLTLRLALIGPMQDRLLRVLRDNKEAFGWTIHDIKGIRPTICTHRIYIEDNY</sequence>
<reference evidence="1" key="1">
    <citation type="submission" date="2018-05" db="EMBL/GenBank/DDBJ databases">
        <title>Draft genome of Mucuna pruriens seed.</title>
        <authorList>
            <person name="Nnadi N.E."/>
            <person name="Vos R."/>
            <person name="Hasami M.H."/>
            <person name="Devisetty U.K."/>
            <person name="Aguiy J.C."/>
        </authorList>
    </citation>
    <scope>NUCLEOTIDE SEQUENCE [LARGE SCALE GENOMIC DNA]</scope>
    <source>
        <strain evidence="1">JCA_2017</strain>
    </source>
</reference>
<evidence type="ECO:0000313" key="2">
    <source>
        <dbReference type="Proteomes" id="UP000257109"/>
    </source>
</evidence>
<comment type="caution">
    <text evidence="1">The sequence shown here is derived from an EMBL/GenBank/DDBJ whole genome shotgun (WGS) entry which is preliminary data.</text>
</comment>
<keyword evidence="2" id="KW-1185">Reference proteome</keyword>
<protein>
    <submittedName>
        <fullName evidence="1">Uncharacterized protein</fullName>
    </submittedName>
</protein>
<name>A0A371F2L1_MUCPR</name>
<gene>
    <name evidence="1" type="ORF">CR513_48037</name>
</gene>
<feature type="non-terminal residue" evidence="1">
    <location>
        <position position="1"/>
    </location>
</feature>